<keyword evidence="2" id="KW-1185">Reference proteome</keyword>
<dbReference type="PANTHER" id="PTHR36166:SF1">
    <property type="entry name" value="SRPBCC DOMAIN-CONTAINING PROTEIN"/>
    <property type="match status" value="1"/>
</dbReference>
<accession>A0A2J6RNF6</accession>
<dbReference type="AlphaFoldDB" id="A0A2J6RNF6"/>
<dbReference type="Pfam" id="PF10604">
    <property type="entry name" value="Polyketide_cyc2"/>
    <property type="match status" value="1"/>
</dbReference>
<gene>
    <name evidence="1" type="ORF">L207DRAFT_634526</name>
</gene>
<dbReference type="SUPFAM" id="SSF55961">
    <property type="entry name" value="Bet v1-like"/>
    <property type="match status" value="1"/>
</dbReference>
<sequence length="153" mass="17238">MSNIIKTQIEIAASPEEVRSIFFDFEHWGDIKSDLMRSVTRLPQSSGPIEKGERLSVNFKGITSLVTVLENTETEFKWRGDLLYVISGVHSFRFEASRENPGWTTFHNDELPLRLNALLAKITGSKEFEDFCTGFKARVERVKGAGVTEQGPA</sequence>
<dbReference type="OrthoDB" id="509124at2759"/>
<organism evidence="1 2">
    <name type="scientific">Hyaloscypha variabilis (strain UAMH 11265 / GT02V1 / F)</name>
    <name type="common">Meliniomyces variabilis</name>
    <dbReference type="NCBI Taxonomy" id="1149755"/>
    <lineage>
        <taxon>Eukaryota</taxon>
        <taxon>Fungi</taxon>
        <taxon>Dikarya</taxon>
        <taxon>Ascomycota</taxon>
        <taxon>Pezizomycotina</taxon>
        <taxon>Leotiomycetes</taxon>
        <taxon>Helotiales</taxon>
        <taxon>Hyaloscyphaceae</taxon>
        <taxon>Hyaloscypha</taxon>
        <taxon>Hyaloscypha variabilis</taxon>
    </lineage>
</organism>
<evidence type="ECO:0000313" key="2">
    <source>
        <dbReference type="Proteomes" id="UP000235786"/>
    </source>
</evidence>
<dbReference type="EMBL" id="KZ613946">
    <property type="protein sequence ID" value="PMD40048.1"/>
    <property type="molecule type" value="Genomic_DNA"/>
</dbReference>
<proteinExistence type="predicted"/>
<name>A0A2J6RNF6_HYAVF</name>
<reference evidence="1 2" key="1">
    <citation type="submission" date="2016-04" db="EMBL/GenBank/DDBJ databases">
        <title>A degradative enzymes factory behind the ericoid mycorrhizal symbiosis.</title>
        <authorList>
            <consortium name="DOE Joint Genome Institute"/>
            <person name="Martino E."/>
            <person name="Morin E."/>
            <person name="Grelet G."/>
            <person name="Kuo A."/>
            <person name="Kohler A."/>
            <person name="Daghino S."/>
            <person name="Barry K."/>
            <person name="Choi C."/>
            <person name="Cichocki N."/>
            <person name="Clum A."/>
            <person name="Copeland A."/>
            <person name="Hainaut M."/>
            <person name="Haridas S."/>
            <person name="Labutti K."/>
            <person name="Lindquist E."/>
            <person name="Lipzen A."/>
            <person name="Khouja H.-R."/>
            <person name="Murat C."/>
            <person name="Ohm R."/>
            <person name="Olson A."/>
            <person name="Spatafora J."/>
            <person name="Veneault-Fourrey C."/>
            <person name="Henrissat B."/>
            <person name="Grigoriev I."/>
            <person name="Martin F."/>
            <person name="Perotto S."/>
        </authorList>
    </citation>
    <scope>NUCLEOTIDE SEQUENCE [LARGE SCALE GENOMIC DNA]</scope>
    <source>
        <strain evidence="1 2">F</strain>
    </source>
</reference>
<dbReference type="Gene3D" id="3.30.530.20">
    <property type="match status" value="1"/>
</dbReference>
<evidence type="ECO:0008006" key="3">
    <source>
        <dbReference type="Google" id="ProtNLM"/>
    </source>
</evidence>
<dbReference type="Proteomes" id="UP000235786">
    <property type="component" value="Unassembled WGS sequence"/>
</dbReference>
<dbReference type="InterPro" id="IPR023393">
    <property type="entry name" value="START-like_dom_sf"/>
</dbReference>
<evidence type="ECO:0000313" key="1">
    <source>
        <dbReference type="EMBL" id="PMD40048.1"/>
    </source>
</evidence>
<protein>
    <recommendedName>
        <fullName evidence="3">SRPBCC family protein</fullName>
    </recommendedName>
</protein>
<dbReference type="PANTHER" id="PTHR36166">
    <property type="entry name" value="CHROMOSOME 9, WHOLE GENOME SHOTGUN SEQUENCE"/>
    <property type="match status" value="1"/>
</dbReference>
<dbReference type="InterPro" id="IPR019587">
    <property type="entry name" value="Polyketide_cyclase/dehydratase"/>
</dbReference>